<dbReference type="InterPro" id="IPR021327">
    <property type="entry name" value="DUF2934"/>
</dbReference>
<accession>A0ABY3CDX4</accession>
<dbReference type="EMBL" id="RYFG02000024">
    <property type="protein sequence ID" value="TRX00900.1"/>
    <property type="molecule type" value="Genomic_DNA"/>
</dbReference>
<proteinExistence type="predicted"/>
<dbReference type="Proteomes" id="UP000733744">
    <property type="component" value="Unassembled WGS sequence"/>
</dbReference>
<protein>
    <submittedName>
        <fullName evidence="1">DUF2934 domain-containing protein</fullName>
    </submittedName>
</protein>
<comment type="caution">
    <text evidence="1">The sequence shown here is derived from an EMBL/GenBank/DDBJ whole genome shotgun (WGS) entry which is preliminary data.</text>
</comment>
<organism evidence="1 2">
    <name type="scientific">Candidatus Methylobacter oryzae</name>
    <dbReference type="NCBI Taxonomy" id="2497749"/>
    <lineage>
        <taxon>Bacteria</taxon>
        <taxon>Pseudomonadati</taxon>
        <taxon>Pseudomonadota</taxon>
        <taxon>Gammaproteobacteria</taxon>
        <taxon>Methylococcales</taxon>
        <taxon>Methylococcaceae</taxon>
        <taxon>Methylobacter</taxon>
    </lineage>
</organism>
<sequence>MKNENILSQCARGEVVVDLNLAQSSLDEGGIDKEKLQKMIAERAYGKAEKRGFAGGHEQEDWLEAESEIKNQYFYWFQDVE</sequence>
<name>A0ABY3CDX4_9GAMM</name>
<dbReference type="Pfam" id="PF11154">
    <property type="entry name" value="DUF2934"/>
    <property type="match status" value="1"/>
</dbReference>
<dbReference type="RefSeq" id="WP_127028942.1">
    <property type="nucleotide sequence ID" value="NZ_RYFG02000024.1"/>
</dbReference>
<gene>
    <name evidence="1" type="ORF">EKO24_004680</name>
</gene>
<evidence type="ECO:0000313" key="1">
    <source>
        <dbReference type="EMBL" id="TRX00900.1"/>
    </source>
</evidence>
<evidence type="ECO:0000313" key="2">
    <source>
        <dbReference type="Proteomes" id="UP000733744"/>
    </source>
</evidence>
<keyword evidence="2" id="KW-1185">Reference proteome</keyword>
<reference evidence="1 2" key="1">
    <citation type="journal article" date="2019" name="Antonie Van Leeuwenhoek">
        <title>Description of 'Ca. Methylobacter oryzae' KRF1, a novel species from the environmentally important Methylobacter clade 2.</title>
        <authorList>
            <person name="Khatri K."/>
            <person name="Mohite J.A."/>
            <person name="Pandit P.S."/>
            <person name="Bahulikar R."/>
            <person name="Rahalkar M.C."/>
        </authorList>
    </citation>
    <scope>NUCLEOTIDE SEQUENCE [LARGE SCALE GENOMIC DNA]</scope>
    <source>
        <strain evidence="1 2">KRF1</strain>
    </source>
</reference>